<keyword evidence="3" id="KW-1185">Reference proteome</keyword>
<dbReference type="EMBL" id="CVLB01000001">
    <property type="protein sequence ID" value="CRF31459.1"/>
    <property type="molecule type" value="Genomic_DNA"/>
</dbReference>
<feature type="transmembrane region" description="Helical" evidence="1">
    <location>
        <begin position="66"/>
        <end position="85"/>
    </location>
</feature>
<evidence type="ECO:0000313" key="3">
    <source>
        <dbReference type="Proteomes" id="UP000043763"/>
    </source>
</evidence>
<gene>
    <name evidence="2" type="ORF">BRSU_0146</name>
</gene>
<feature type="transmembrane region" description="Helical" evidence="1">
    <location>
        <begin position="97"/>
        <end position="120"/>
    </location>
</feature>
<sequence>MKFIFSRFLIGSIVILIGAYILLQYVFHIYIPALAYTPVFTIIVAILIMAWGCAIVVGRGFYASKILLGLFVIGTGIYVLIRYCFNINMPFILYTPIFRMVIGMIIIFLGVYILFGMHYVRDSIPKNKKTKYNVYFKTDSIDLSELEIDRNRAIDINTIFSDTVVFISDKVQVHIKASSAFGSVSLPTGDSVSFGETNFVIGNSDKILYLNVSSAFAQIRVLYK</sequence>
<keyword evidence="1" id="KW-1133">Transmembrane helix</keyword>
<dbReference type="Proteomes" id="UP000043763">
    <property type="component" value="Unassembled WGS sequence"/>
</dbReference>
<keyword evidence="1" id="KW-0812">Transmembrane</keyword>
<reference evidence="3" key="1">
    <citation type="submission" date="2015-04" db="EMBL/GenBank/DDBJ databases">
        <authorList>
            <person name="Mushtaq Mamoona"/>
        </authorList>
    </citation>
    <scope>NUCLEOTIDE SEQUENCE [LARGE SCALE GENOMIC DNA]</scope>
    <source>
        <strain evidence="3">AN4859/03</strain>
    </source>
</reference>
<protein>
    <recommendedName>
        <fullName evidence="4">Cell wall-active antibiotics response LiaF-like C-terminal domain-containing protein</fullName>
    </recommendedName>
</protein>
<evidence type="ECO:0000256" key="1">
    <source>
        <dbReference type="SAM" id="Phobius"/>
    </source>
</evidence>
<name>A0A0G4K3D3_9SPIR</name>
<dbReference type="AlphaFoldDB" id="A0A0G4K3D3"/>
<evidence type="ECO:0000313" key="2">
    <source>
        <dbReference type="EMBL" id="CRF31459.1"/>
    </source>
</evidence>
<feature type="transmembrane region" description="Helical" evidence="1">
    <location>
        <begin position="7"/>
        <end position="27"/>
    </location>
</feature>
<dbReference type="OrthoDB" id="306806at2"/>
<proteinExistence type="predicted"/>
<feature type="transmembrane region" description="Helical" evidence="1">
    <location>
        <begin position="33"/>
        <end position="57"/>
    </location>
</feature>
<dbReference type="RefSeq" id="WP_048593337.1">
    <property type="nucleotide sequence ID" value="NZ_CVLB01000001.1"/>
</dbReference>
<accession>A0A0G4K3D3</accession>
<organism evidence="2 3">
    <name type="scientific">Brachyspira suanatina</name>
    <dbReference type="NCBI Taxonomy" id="381802"/>
    <lineage>
        <taxon>Bacteria</taxon>
        <taxon>Pseudomonadati</taxon>
        <taxon>Spirochaetota</taxon>
        <taxon>Spirochaetia</taxon>
        <taxon>Brachyspirales</taxon>
        <taxon>Brachyspiraceae</taxon>
        <taxon>Brachyspira</taxon>
    </lineage>
</organism>
<keyword evidence="1" id="KW-0472">Membrane</keyword>
<evidence type="ECO:0008006" key="4">
    <source>
        <dbReference type="Google" id="ProtNLM"/>
    </source>
</evidence>